<dbReference type="RefSeq" id="WP_305108527.1">
    <property type="nucleotide sequence ID" value="NZ_JAUTWS010000110.1"/>
</dbReference>
<evidence type="ECO:0000313" key="2">
    <source>
        <dbReference type="EMBL" id="MDO9713671.1"/>
    </source>
</evidence>
<keyword evidence="3" id="KW-1185">Reference proteome</keyword>
<proteinExistence type="predicted"/>
<dbReference type="EMBL" id="JAUTWS010000110">
    <property type="protein sequence ID" value="MDO9713671.1"/>
    <property type="molecule type" value="Genomic_DNA"/>
</dbReference>
<dbReference type="NCBIfam" id="NF033816">
    <property type="entry name" value="Cj0069_fam"/>
    <property type="match status" value="1"/>
</dbReference>
<name>A0ABT9EBT7_9PROT</name>
<dbReference type="InterPro" id="IPR049212">
    <property type="entry name" value="DUF6815"/>
</dbReference>
<organism evidence="2 3">
    <name type="scientific">Paracraurococcus lichenis</name>
    <dbReference type="NCBI Taxonomy" id="3064888"/>
    <lineage>
        <taxon>Bacteria</taxon>
        <taxon>Pseudomonadati</taxon>
        <taxon>Pseudomonadota</taxon>
        <taxon>Alphaproteobacteria</taxon>
        <taxon>Acetobacterales</taxon>
        <taxon>Roseomonadaceae</taxon>
        <taxon>Paracraurococcus</taxon>
    </lineage>
</organism>
<accession>A0ABT9EBT7</accession>
<evidence type="ECO:0000259" key="1">
    <source>
        <dbReference type="Pfam" id="PF20668"/>
    </source>
</evidence>
<gene>
    <name evidence="2" type="ORF">Q7A36_35490</name>
</gene>
<evidence type="ECO:0000313" key="3">
    <source>
        <dbReference type="Proteomes" id="UP001243009"/>
    </source>
</evidence>
<dbReference type="Proteomes" id="UP001243009">
    <property type="component" value="Unassembled WGS sequence"/>
</dbReference>
<comment type="caution">
    <text evidence="2">The sequence shown here is derived from an EMBL/GenBank/DDBJ whole genome shotgun (WGS) entry which is preliminary data.</text>
</comment>
<reference evidence="2 3" key="1">
    <citation type="submission" date="2023-08" db="EMBL/GenBank/DDBJ databases">
        <title>The draft genome sequence of Paracraurococcus sp. LOR1-02.</title>
        <authorList>
            <person name="Kingkaew E."/>
            <person name="Tanasupawat S."/>
        </authorList>
    </citation>
    <scope>NUCLEOTIDE SEQUENCE [LARGE SCALE GENOMIC DNA]</scope>
    <source>
        <strain evidence="2 3">LOR1-02</strain>
    </source>
</reference>
<protein>
    <submittedName>
        <fullName evidence="2">Cj0069 family protein</fullName>
    </submittedName>
</protein>
<dbReference type="Pfam" id="PF20668">
    <property type="entry name" value="DUF6815"/>
    <property type="match status" value="1"/>
</dbReference>
<sequence>MTAPPAAPLRLALVWRGDPRAPDQPTRHQQRLRPLMAALAAAGVTVEPVAWFDEAVAATRDRLLGCDGAMVWVNPLADGQDRSRLDPMLREVAAAGVWVSAHPDVILAMGTKEVLVRTRGLGWGADTHLYESFEALAREFPARLAPGRARMLKRNRGNDGQDVWKVQAAPGAALVTVQAAASDAVEHLPLDAFLARCRTLFEAGGRVVDQVFQPRVGEGMIRCYLSGNAVVGFGEQFPRLPQGAAVPALGMASAKTMNPATEPRFARLRRAMEQDWLPGMLGLVGLAPAALPAVWDADFLLGPRDAAGADTYVLCEINVGSVLPFPDMAVDAIVRTAVARMAEARVARSAGLAGHPV</sequence>
<feature type="domain" description="DUF6815" evidence="1">
    <location>
        <begin position="218"/>
        <end position="322"/>
    </location>
</feature>